<sequence length="229" mass="24979">VLDQHGGDGQVHPLLRAAAARDTAPRRPPPQPEVPRAHILPGGVLRPLRPGRCRDRHPLALYPRPQRGAPQLLPGVHPGRAGQHTVDHGAAVGVGRARRPHRLVDHGVQLRHIPGRPAGHKPRALRGGQGRRREQLAEVPQHHHPGPAACALLRADGHHPRVGQRFRPGLPHHAGRPGQRDPHGDHVHSRDRLEAVPDGERGGDELRPGPRAGPRQRRELRVFAEQGGV</sequence>
<feature type="non-terminal residue" evidence="2">
    <location>
        <position position="229"/>
    </location>
</feature>
<organism evidence="2">
    <name type="scientific">uncultured Rubrobacteraceae bacterium</name>
    <dbReference type="NCBI Taxonomy" id="349277"/>
    <lineage>
        <taxon>Bacteria</taxon>
        <taxon>Bacillati</taxon>
        <taxon>Actinomycetota</taxon>
        <taxon>Rubrobacteria</taxon>
        <taxon>Rubrobacterales</taxon>
        <taxon>Rubrobacteraceae</taxon>
        <taxon>environmental samples</taxon>
    </lineage>
</organism>
<dbReference type="AlphaFoldDB" id="A0A6J4QU07"/>
<protein>
    <submittedName>
        <fullName evidence="2">ABC transporter, permease protein 1 (Cluster 1, maltose/g3p/polyamine/iron)</fullName>
    </submittedName>
</protein>
<feature type="non-terminal residue" evidence="2">
    <location>
        <position position="1"/>
    </location>
</feature>
<accession>A0A6J4QU07</accession>
<feature type="region of interest" description="Disordered" evidence="1">
    <location>
        <begin position="19"/>
        <end position="52"/>
    </location>
</feature>
<feature type="region of interest" description="Disordered" evidence="1">
    <location>
        <begin position="160"/>
        <end position="229"/>
    </location>
</feature>
<evidence type="ECO:0000256" key="1">
    <source>
        <dbReference type="SAM" id="MobiDB-lite"/>
    </source>
</evidence>
<gene>
    <name evidence="2" type="ORF">AVDCRST_MAG01-01-4882</name>
</gene>
<name>A0A6J4QU07_9ACTN</name>
<reference evidence="2" key="1">
    <citation type="submission" date="2020-02" db="EMBL/GenBank/DDBJ databases">
        <authorList>
            <person name="Meier V. D."/>
        </authorList>
    </citation>
    <scope>NUCLEOTIDE SEQUENCE</scope>
    <source>
        <strain evidence="2">AVDCRST_MAG01</strain>
    </source>
</reference>
<feature type="compositionally biased region" description="Basic and acidic residues" evidence="1">
    <location>
        <begin position="178"/>
        <end position="208"/>
    </location>
</feature>
<dbReference type="EMBL" id="CADCUW010000635">
    <property type="protein sequence ID" value="CAA9453597.1"/>
    <property type="molecule type" value="Genomic_DNA"/>
</dbReference>
<proteinExistence type="predicted"/>
<evidence type="ECO:0000313" key="2">
    <source>
        <dbReference type="EMBL" id="CAA9453597.1"/>
    </source>
</evidence>
<feature type="region of interest" description="Disordered" evidence="1">
    <location>
        <begin position="112"/>
        <end position="148"/>
    </location>
</feature>